<feature type="region of interest" description="Disordered" evidence="3">
    <location>
        <begin position="252"/>
        <end position="272"/>
    </location>
</feature>
<dbReference type="PANTHER" id="PTHR44591:SF3">
    <property type="entry name" value="RESPONSE REGULATORY DOMAIN-CONTAINING PROTEIN"/>
    <property type="match status" value="1"/>
</dbReference>
<dbReference type="AlphaFoldDB" id="A0AAN1QN93"/>
<dbReference type="EMBL" id="CP030139">
    <property type="protein sequence ID" value="AZB72411.1"/>
    <property type="molecule type" value="Genomic_DNA"/>
</dbReference>
<dbReference type="RefSeq" id="WP_208676633.1">
    <property type="nucleotide sequence ID" value="NZ_CP030139.2"/>
</dbReference>
<dbReference type="Pfam" id="PF14332">
    <property type="entry name" value="DUF4388"/>
    <property type="match status" value="1"/>
</dbReference>
<dbReference type="SMART" id="SM00448">
    <property type="entry name" value="REC"/>
    <property type="match status" value="1"/>
</dbReference>
<dbReference type="PANTHER" id="PTHR44591">
    <property type="entry name" value="STRESS RESPONSE REGULATOR PROTEIN 1"/>
    <property type="match status" value="1"/>
</dbReference>
<organism evidence="5 6">
    <name type="scientific">Synechococcus elongatus PCC 11801</name>
    <dbReference type="NCBI Taxonomy" id="2219813"/>
    <lineage>
        <taxon>Bacteria</taxon>
        <taxon>Bacillati</taxon>
        <taxon>Cyanobacteriota</taxon>
        <taxon>Cyanophyceae</taxon>
        <taxon>Synechococcales</taxon>
        <taxon>Synechococcaceae</taxon>
        <taxon>Synechococcus</taxon>
    </lineage>
</organism>
<proteinExistence type="predicted"/>
<feature type="modified residue" description="4-aspartylphosphate" evidence="2">
    <location>
        <position position="338"/>
    </location>
</feature>
<name>A0AAN1QN93_SYNEL</name>
<dbReference type="Proteomes" id="UP000267249">
    <property type="component" value="Chromosome"/>
</dbReference>
<evidence type="ECO:0000256" key="1">
    <source>
        <dbReference type="ARBA" id="ARBA00022553"/>
    </source>
</evidence>
<dbReference type="InterPro" id="IPR024186">
    <property type="entry name" value="Sig_transdc_resp-reg_PatA"/>
</dbReference>
<evidence type="ECO:0000256" key="2">
    <source>
        <dbReference type="PROSITE-ProRule" id="PRU00169"/>
    </source>
</evidence>
<evidence type="ECO:0000313" key="5">
    <source>
        <dbReference type="EMBL" id="AZB72411.1"/>
    </source>
</evidence>
<accession>A0AAN1QN93</accession>
<feature type="domain" description="Response regulatory" evidence="4">
    <location>
        <begin position="289"/>
        <end position="405"/>
    </location>
</feature>
<dbReference type="InterPro" id="IPR025497">
    <property type="entry name" value="PatA-like_N"/>
</dbReference>
<reference evidence="5 6" key="1">
    <citation type="journal article" date="2018" name="Sci. Rep.">
        <title>Genome Features and Biochemical Characteristics of a Robust, Fast Growing and Naturally Transformable Cyanobacterium Synechococcus elongatus PCC 11801 Isolated from India.</title>
        <authorList>
            <person name="Jaiswal D."/>
            <person name="Sengupta A."/>
            <person name="Sohoni S."/>
            <person name="Sengupta S."/>
            <person name="Phadnavis A.G."/>
            <person name="Pakrasi H.B."/>
            <person name="Wangikar P.P."/>
        </authorList>
    </citation>
    <scope>NUCLEOTIDE SEQUENCE [LARGE SCALE GENOMIC DNA]</scope>
    <source>
        <strain evidence="5 6">PCC 11801</strain>
    </source>
</reference>
<keyword evidence="1 2" id="KW-0597">Phosphoprotein</keyword>
<dbReference type="SUPFAM" id="SSF52172">
    <property type="entry name" value="CheY-like"/>
    <property type="match status" value="1"/>
</dbReference>
<evidence type="ECO:0000259" key="4">
    <source>
        <dbReference type="PROSITE" id="PS50110"/>
    </source>
</evidence>
<dbReference type="PIRSF" id="PIRSF005897">
    <property type="entry name" value="RR_PatA"/>
    <property type="match status" value="1"/>
</dbReference>
<dbReference type="Pfam" id="PF00072">
    <property type="entry name" value="Response_reg"/>
    <property type="match status" value="1"/>
</dbReference>
<feature type="compositionally biased region" description="Polar residues" evidence="3">
    <location>
        <begin position="263"/>
        <end position="272"/>
    </location>
</feature>
<protein>
    <submittedName>
        <fullName evidence="5">Response regulator</fullName>
    </submittedName>
</protein>
<dbReference type="InterPro" id="IPR050595">
    <property type="entry name" value="Bact_response_regulator"/>
</dbReference>
<dbReference type="PROSITE" id="PS50110">
    <property type="entry name" value="RESPONSE_REGULATORY"/>
    <property type="match status" value="1"/>
</dbReference>
<dbReference type="InterPro" id="IPR011006">
    <property type="entry name" value="CheY-like_superfamily"/>
</dbReference>
<evidence type="ECO:0000256" key="3">
    <source>
        <dbReference type="SAM" id="MobiDB-lite"/>
    </source>
</evidence>
<gene>
    <name evidence="5" type="ORF">DOP62_06440</name>
</gene>
<sequence length="407" mass="46103">MVYSATDRSTAMLKPVQLLSQLADSKASGCLTVFNQEISWIFYFHEGNVFYGMTSIDPFDCLERNFRLFSAELPAIDRTVRAQVRSLFDQDDLPKANAVYQALSWLRSEGFLNQFQSDLLIKSLIAETLESFLCLEDANHKFLALDSSLPVLTEFALPPLLEEAGNRIQEWVSFSEKVYSPFQRPYLFSQTTSSKFSAEKIQKLGNLLKGYSLRHLAALIHQDEIKLLRSLDPYIQEGVVFLREPQPPFDKLPPLRNSDRTSSRSAFVSQSSTSIANQGSDFTANQKVKIVCIDDSPIILSELRRFLDQDHFEVITIIDSVKALMEVMRIEPDIILLDVGMPNVDGYKFCKVVRNHPNFKNTPIIMVTGNTGLIDRAKAKMSGATDYLTKPFTREGLLNVVEQYVRA</sequence>
<evidence type="ECO:0000313" key="6">
    <source>
        <dbReference type="Proteomes" id="UP000267249"/>
    </source>
</evidence>
<dbReference type="Gene3D" id="3.40.50.2300">
    <property type="match status" value="1"/>
</dbReference>
<dbReference type="InterPro" id="IPR001789">
    <property type="entry name" value="Sig_transdc_resp-reg_receiver"/>
</dbReference>
<dbReference type="GO" id="GO:0000160">
    <property type="term" value="P:phosphorelay signal transduction system"/>
    <property type="evidence" value="ECO:0007669"/>
    <property type="project" value="InterPro"/>
</dbReference>